<reference evidence="4" key="2">
    <citation type="journal article" date="2014" name="PLoS ONE">
        <title>Genome and Transcriptome Analysis of the Fungal Pathogen Fusarium oxysporum f. sp. cubense Causing Banana Vascular Wilt Disease.</title>
        <authorList>
            <person name="Guo L."/>
            <person name="Han L."/>
            <person name="Yang L."/>
            <person name="Zeng H."/>
            <person name="Fan D."/>
            <person name="Zhu Y."/>
            <person name="Feng Y."/>
            <person name="Wang G."/>
            <person name="Peng C."/>
            <person name="Jiang X."/>
            <person name="Zhou D."/>
            <person name="Ni P."/>
            <person name="Liang C."/>
            <person name="Liu L."/>
            <person name="Wang J."/>
            <person name="Mao C."/>
            <person name="Fang X."/>
            <person name="Peng M."/>
            <person name="Huang J."/>
        </authorList>
    </citation>
    <scope>NUCLEOTIDE SEQUENCE [LARGE SCALE GENOMIC DNA]</scope>
    <source>
        <strain evidence="4">race 1</strain>
    </source>
</reference>
<gene>
    <name evidence="3" type="ORF">FOC1_g10008321</name>
</gene>
<dbReference type="VEuPathDB" id="FungiDB:FOC1_g10008321"/>
<dbReference type="OMA" id="VHASFEP"/>
<feature type="region of interest" description="Disordered" evidence="2">
    <location>
        <begin position="147"/>
        <end position="198"/>
    </location>
</feature>
<keyword evidence="1" id="KW-0175">Coiled coil</keyword>
<dbReference type="AlphaFoldDB" id="N4UQ81"/>
<dbReference type="Proteomes" id="UP000016928">
    <property type="component" value="Unassembled WGS sequence"/>
</dbReference>
<dbReference type="EMBL" id="KB730167">
    <property type="protein sequence ID" value="ENH70951.1"/>
    <property type="molecule type" value="Genomic_DNA"/>
</dbReference>
<reference evidence="4" key="1">
    <citation type="submission" date="2012-09" db="EMBL/GenBank/DDBJ databases">
        <title>Genome sequencing and comparative transcriptomics of race 1 and race 4 of banana pathogen: Fusarium oxysporum f. sp. cubense.</title>
        <authorList>
            <person name="Fang X."/>
            <person name="Huang J."/>
        </authorList>
    </citation>
    <scope>NUCLEOTIDE SEQUENCE [LARGE SCALE GENOMIC DNA]</scope>
    <source>
        <strain evidence="4">race 1</strain>
    </source>
</reference>
<evidence type="ECO:0000313" key="4">
    <source>
        <dbReference type="Proteomes" id="UP000016928"/>
    </source>
</evidence>
<sequence>MQEADMFMIFRMSLRSESVTNNATDHVETPPAKKAKYRNPGIPKDDTKAIRERQEAAIAEIHPDTKNHPVLYRGVVQQIERNNLRKGWANTQLYSTFQHWSRVSALSARPELEWLLAVLAVHASFEPINLKFMDEVKRRGLKEWAEKQLKKQDPLSSTPIPAEPKTPQQAPRIKTEPGSISQRLQETPGGARPGQGNSNVFPSIETGIGGTLKRTAPVDPAQPANKRANMHVDQAYVTAEINRLAELHASQQRTVLRDQGTQTDSEILLQTILASMQEAMGAMKEQSERLKEQVRLLQEHNMSLLEHDRALADVSGRVRGVNQLRHASNIHHQQIQPQAAEIVPLQPMNRQPPTYYYESPRESSNIGQIFRFG</sequence>
<evidence type="ECO:0000313" key="3">
    <source>
        <dbReference type="EMBL" id="ENH70951.1"/>
    </source>
</evidence>
<feature type="region of interest" description="Disordered" evidence="2">
    <location>
        <begin position="23"/>
        <end position="45"/>
    </location>
</feature>
<dbReference type="HOGENOM" id="CLU_823967_0_0_1"/>
<evidence type="ECO:0000256" key="1">
    <source>
        <dbReference type="SAM" id="Coils"/>
    </source>
</evidence>
<evidence type="ECO:0000256" key="2">
    <source>
        <dbReference type="SAM" id="MobiDB-lite"/>
    </source>
</evidence>
<name>N4UQ81_FUSC1</name>
<dbReference type="OrthoDB" id="5081908at2759"/>
<accession>N4UQ81</accession>
<feature type="coiled-coil region" evidence="1">
    <location>
        <begin position="273"/>
        <end position="300"/>
    </location>
</feature>
<organism evidence="3 4">
    <name type="scientific">Fusarium oxysporum f. sp. cubense (strain race 1)</name>
    <name type="common">Panama disease fungus</name>
    <dbReference type="NCBI Taxonomy" id="1229664"/>
    <lineage>
        <taxon>Eukaryota</taxon>
        <taxon>Fungi</taxon>
        <taxon>Dikarya</taxon>
        <taxon>Ascomycota</taxon>
        <taxon>Pezizomycotina</taxon>
        <taxon>Sordariomycetes</taxon>
        <taxon>Hypocreomycetidae</taxon>
        <taxon>Hypocreales</taxon>
        <taxon>Nectriaceae</taxon>
        <taxon>Fusarium</taxon>
        <taxon>Fusarium oxysporum species complex</taxon>
    </lineage>
</organism>
<protein>
    <submittedName>
        <fullName evidence="3">Uncharacterized protein</fullName>
    </submittedName>
</protein>
<proteinExistence type="predicted"/>